<name>A0A1Q5PL14_9ACTO</name>
<evidence type="ECO:0000259" key="5">
    <source>
        <dbReference type="Pfam" id="PF00535"/>
    </source>
</evidence>
<reference evidence="6 7" key="1">
    <citation type="submission" date="2016-11" db="EMBL/GenBank/DDBJ databases">
        <title>Actinomyces gypaetusis sp. nov. isolated from the vulture Gypaetus barbatus in Qinghai Tibet Plateau China.</title>
        <authorList>
            <person name="Meng X."/>
        </authorList>
    </citation>
    <scope>NUCLEOTIDE SEQUENCE [LARGE SCALE GENOMIC DNA]</scope>
    <source>
        <strain evidence="6 7">VUL4_2</strain>
    </source>
</reference>
<evidence type="ECO:0000256" key="4">
    <source>
        <dbReference type="ARBA" id="ARBA00022679"/>
    </source>
</evidence>
<proteinExistence type="inferred from homology"/>
<dbReference type="InterPro" id="IPR001173">
    <property type="entry name" value="Glyco_trans_2-like"/>
</dbReference>
<comment type="pathway">
    <text evidence="1">Cell wall biogenesis; cell wall polysaccharide biosynthesis.</text>
</comment>
<dbReference type="InterPro" id="IPR029044">
    <property type="entry name" value="Nucleotide-diphossugar_trans"/>
</dbReference>
<sequence>MKAAEATKTVAVIVAYNREVLLRKCLDALGEQSSPLTAVIVVDNASTDGTGKVVDTHPVVTDPVHLAQNTGGAGGFAAGIAYAQTHYPQAEWVWIMDDDTVPEPTALAELLKAESAYPGKPALLASKAVWHDGSEHPMNRPRPRVGLAGKLRVHAQQAGAIPVRSASFVSILVRKSEISRIGLPCAAYFLWNDDFEFTARLLKNRVGLYVPASVVKHLTLKLGDSQADPGPRFRFEVRNKLWLFSRHNPFHIWEYPLYFGSSVRRWGKTFKASENRPVLFAAFKAGIKESLTAPKSNREVFADSVALPWIEAADD</sequence>
<evidence type="ECO:0000256" key="1">
    <source>
        <dbReference type="ARBA" id="ARBA00004776"/>
    </source>
</evidence>
<organism evidence="6 7">
    <name type="scientific">Boudabousia liubingyangii</name>
    <dbReference type="NCBI Taxonomy" id="1921764"/>
    <lineage>
        <taxon>Bacteria</taxon>
        <taxon>Bacillati</taxon>
        <taxon>Actinomycetota</taxon>
        <taxon>Actinomycetes</taxon>
        <taxon>Actinomycetales</taxon>
        <taxon>Actinomycetaceae</taxon>
        <taxon>Boudabousia</taxon>
    </lineage>
</organism>
<evidence type="ECO:0000313" key="7">
    <source>
        <dbReference type="Proteomes" id="UP000186785"/>
    </source>
</evidence>
<gene>
    <name evidence="6" type="ORF">BSR29_06670</name>
</gene>
<feature type="domain" description="Glycosyltransferase 2-like" evidence="5">
    <location>
        <begin position="12"/>
        <end position="113"/>
    </location>
</feature>
<dbReference type="Gene3D" id="3.90.550.10">
    <property type="entry name" value="Spore Coat Polysaccharide Biosynthesis Protein SpsA, Chain A"/>
    <property type="match status" value="1"/>
</dbReference>
<evidence type="ECO:0000256" key="2">
    <source>
        <dbReference type="ARBA" id="ARBA00006739"/>
    </source>
</evidence>
<dbReference type="SUPFAM" id="SSF53448">
    <property type="entry name" value="Nucleotide-diphospho-sugar transferases"/>
    <property type="match status" value="1"/>
</dbReference>
<evidence type="ECO:0000256" key="3">
    <source>
        <dbReference type="ARBA" id="ARBA00022676"/>
    </source>
</evidence>
<keyword evidence="3" id="KW-0328">Glycosyltransferase</keyword>
<dbReference type="AlphaFoldDB" id="A0A1Q5PL14"/>
<dbReference type="Proteomes" id="UP000186785">
    <property type="component" value="Unassembled WGS sequence"/>
</dbReference>
<dbReference type="PANTHER" id="PTHR43179">
    <property type="entry name" value="RHAMNOSYLTRANSFERASE WBBL"/>
    <property type="match status" value="1"/>
</dbReference>
<protein>
    <recommendedName>
        <fullName evidence="5">Glycosyltransferase 2-like domain-containing protein</fullName>
    </recommendedName>
</protein>
<comment type="caution">
    <text evidence="6">The sequence shown here is derived from an EMBL/GenBank/DDBJ whole genome shotgun (WGS) entry which is preliminary data.</text>
</comment>
<keyword evidence="4" id="KW-0808">Transferase</keyword>
<keyword evidence="7" id="KW-1185">Reference proteome</keyword>
<dbReference type="PANTHER" id="PTHR43179:SF12">
    <property type="entry name" value="GALACTOFURANOSYLTRANSFERASE GLFT2"/>
    <property type="match status" value="1"/>
</dbReference>
<evidence type="ECO:0000313" key="6">
    <source>
        <dbReference type="EMBL" id="OKL47328.1"/>
    </source>
</evidence>
<dbReference type="Pfam" id="PF00535">
    <property type="entry name" value="Glycos_transf_2"/>
    <property type="match status" value="1"/>
</dbReference>
<dbReference type="STRING" id="1921764.BSR28_07610"/>
<dbReference type="EMBL" id="MQSV01000004">
    <property type="protein sequence ID" value="OKL47328.1"/>
    <property type="molecule type" value="Genomic_DNA"/>
</dbReference>
<dbReference type="GO" id="GO:0016757">
    <property type="term" value="F:glycosyltransferase activity"/>
    <property type="evidence" value="ECO:0007669"/>
    <property type="project" value="UniProtKB-KW"/>
</dbReference>
<comment type="similarity">
    <text evidence="2">Belongs to the glycosyltransferase 2 family.</text>
</comment>
<accession>A0A1Q5PL14</accession>